<dbReference type="Proteomes" id="UP000654604">
    <property type="component" value="Unassembled WGS sequence"/>
</dbReference>
<protein>
    <recommendedName>
        <fullName evidence="4">DUF1230 domain-containing protein</fullName>
    </recommendedName>
</protein>
<reference evidence="2 3" key="1">
    <citation type="submission" date="2020-10" db="EMBL/GenBank/DDBJ databases">
        <authorList>
            <person name="Castelo-Branco R."/>
            <person name="Eusebio N."/>
            <person name="Adriana R."/>
            <person name="Vieira A."/>
            <person name="Brugerolle De Fraissinette N."/>
            <person name="Rezende De Castro R."/>
            <person name="Schneider M.P."/>
            <person name="Vasconcelos V."/>
            <person name="Leao P.N."/>
        </authorList>
    </citation>
    <scope>NUCLEOTIDE SEQUENCE [LARGE SCALE GENOMIC DNA]</scope>
    <source>
        <strain evidence="2 3">LEGE 03274</strain>
    </source>
</reference>
<keyword evidence="1" id="KW-0472">Membrane</keyword>
<evidence type="ECO:0000313" key="2">
    <source>
        <dbReference type="EMBL" id="MBE9221413.1"/>
    </source>
</evidence>
<feature type="transmembrane region" description="Helical" evidence="1">
    <location>
        <begin position="57"/>
        <end position="79"/>
    </location>
</feature>
<evidence type="ECO:0000313" key="3">
    <source>
        <dbReference type="Proteomes" id="UP000654604"/>
    </source>
</evidence>
<keyword evidence="3" id="KW-1185">Reference proteome</keyword>
<keyword evidence="1" id="KW-0812">Transmembrane</keyword>
<proteinExistence type="predicted"/>
<dbReference type="EMBL" id="JADEWC010000002">
    <property type="protein sequence ID" value="MBE9221413.1"/>
    <property type="molecule type" value="Genomic_DNA"/>
</dbReference>
<gene>
    <name evidence="2" type="ORF">IQ215_01765</name>
</gene>
<sequence>MIQETNSNLINSLMKETLIDLKQQITRIDNYLMVIFSLVIVLLIISGYLNHYHVLKIIFQSLEISLLFALLIVCVVGLFQYRHQYFIFNDLPQDTENLVIQEKDIFKYYQEELWKLHRVYQRKNTCLNTSYILIIISALFLTLNIFFR</sequence>
<organism evidence="2 3">
    <name type="scientific">Cyanobacterium stanieri LEGE 03274</name>
    <dbReference type="NCBI Taxonomy" id="1828756"/>
    <lineage>
        <taxon>Bacteria</taxon>
        <taxon>Bacillati</taxon>
        <taxon>Cyanobacteriota</taxon>
        <taxon>Cyanophyceae</taxon>
        <taxon>Oscillatoriophycideae</taxon>
        <taxon>Chroococcales</taxon>
        <taxon>Geminocystaceae</taxon>
        <taxon>Cyanobacterium</taxon>
    </lineage>
</organism>
<keyword evidence="1" id="KW-1133">Transmembrane helix</keyword>
<feature type="transmembrane region" description="Helical" evidence="1">
    <location>
        <begin position="31"/>
        <end position="51"/>
    </location>
</feature>
<name>A0ABR9V0J7_9CHRO</name>
<accession>A0ABR9V0J7</accession>
<dbReference type="RefSeq" id="WP_193799602.1">
    <property type="nucleotide sequence ID" value="NZ_JADEWC010000002.1"/>
</dbReference>
<feature type="transmembrane region" description="Helical" evidence="1">
    <location>
        <begin position="125"/>
        <end position="147"/>
    </location>
</feature>
<evidence type="ECO:0008006" key="4">
    <source>
        <dbReference type="Google" id="ProtNLM"/>
    </source>
</evidence>
<comment type="caution">
    <text evidence="2">The sequence shown here is derived from an EMBL/GenBank/DDBJ whole genome shotgun (WGS) entry which is preliminary data.</text>
</comment>
<evidence type="ECO:0000256" key="1">
    <source>
        <dbReference type="SAM" id="Phobius"/>
    </source>
</evidence>